<accession>A0A2A9MPE4</accession>
<reference evidence="2 3" key="1">
    <citation type="submission" date="2017-09" db="EMBL/GenBank/DDBJ databases">
        <title>Genome sequencing of Besnoitia besnoiti strain Bb-Ger1.</title>
        <authorList>
            <person name="Schares G."/>
            <person name="Venepally P."/>
            <person name="Lorenzi H.A."/>
        </authorList>
    </citation>
    <scope>NUCLEOTIDE SEQUENCE [LARGE SCALE GENOMIC DNA]</scope>
    <source>
        <strain evidence="2 3">Bb-Ger1</strain>
    </source>
</reference>
<proteinExistence type="predicted"/>
<evidence type="ECO:0000313" key="2">
    <source>
        <dbReference type="EMBL" id="PFH37662.1"/>
    </source>
</evidence>
<sequence length="1155" mass="118925">MEDEPSSGVSPTFQAGSGSRRKRLRAALAFEDPSPASSSFLQERKERRRRERGPPPAQGDLADPVSRPPHSPGPAGQSGAQLGTAPTAPGSTQARSGHCGAGVSPESPLTTGRRRGGLQAAPVSSRLRSGRPCAAELEAERGSGEEKSFVSARKRKLLSAELAHELDGPSVTRMTPARRRAPSGPQAKRRKRGVAKAPATTRRGGRAWRSSGVGGDGEGEDPQEEVKGKSASWKRAGSDEVLQPAEEGSPAQGHEDGAGGGAVSSSELLCLLSLRSRSSRRKEGEPGSCSSSSSMCSPPRTHRGRRRAGAGVSQLDRERVSESEGSSARARSGRRRREEEQKEGDEAGAGDDGAPPSPAEDANDVQSEKSEKTRSTSRRRTRVKKAPTNAAPREHEEEGDGPDATEDAEGDTKTPAGDQEVDRQAMSEREYLDPSLEGDSGDVKHEGVNVKDTSRGDAGLLRSQSSGAARSPSFAPPPMSSSSASAGRSASPPDTDPSLAEPFCSPCCSPSLLYISPVRAHAPTPGPPSLVPSPRQARLLRAGGGPAEPRDECQRRSSGGLASQGTLSAFGRGGEGGALGAARGALSGDLGGRRGEQESARYQTPKPYAKSQEEDFEGLIAREASEEAKAFLSQKKTRRRNLPAVAACRGAPSRSFPSAVATALSGQPLPPPLSPFDGPLGAGAEGIERRGRRQRMTARPMAGRDAAGLGTAEAADARFPCAQGHSEEDGDFDDLGSPCLPYSREEEEAKALFPHPRRQAMKILCSSARSSISRLSVSSRRGFSPCAAVGVGPPDLWNASPCAGDSYHLEASGRISAFSSFPSSPSSAHVYWSSASPTLLGAGAPGSYFGASSSLDLSTSSQMSTSSASSSVIFARPVLVKPGDGDYSPAGDADEGSVQSRGRSRRGSRKKHAPVKASCASPSARTSKGGCVFRLPSPLSRGGRGAGVAAGAAADEPEGAGVFSSAPCAAPLHPRQLPLLASLSRGGPPLGLPACLAASGAAGLASQNASASLRNPLSSENMLLSASWGVSFHRSTTRAYGAASGSLLGSATPGAAGGAIPQSSPLVRRARRLSEGEEGAGSDALGLGKKQLSAAPGAPSCGDARKERDAGGAPLSKFFEAEEGEEGKDPKDSVGRDENAEVKRKPAGSRSSGKA</sequence>
<feature type="compositionally biased region" description="Basic and acidic residues" evidence="1">
    <location>
        <begin position="420"/>
        <end position="432"/>
    </location>
</feature>
<evidence type="ECO:0000313" key="3">
    <source>
        <dbReference type="Proteomes" id="UP000224006"/>
    </source>
</evidence>
<feature type="region of interest" description="Disordered" evidence="1">
    <location>
        <begin position="1053"/>
        <end position="1155"/>
    </location>
</feature>
<keyword evidence="3" id="KW-1185">Reference proteome</keyword>
<dbReference type="OrthoDB" id="10405069at2759"/>
<organism evidence="2 3">
    <name type="scientific">Besnoitia besnoiti</name>
    <name type="common">Apicomplexan protozoan</name>
    <dbReference type="NCBI Taxonomy" id="94643"/>
    <lineage>
        <taxon>Eukaryota</taxon>
        <taxon>Sar</taxon>
        <taxon>Alveolata</taxon>
        <taxon>Apicomplexa</taxon>
        <taxon>Conoidasida</taxon>
        <taxon>Coccidia</taxon>
        <taxon>Eucoccidiorida</taxon>
        <taxon>Eimeriorina</taxon>
        <taxon>Sarcocystidae</taxon>
        <taxon>Besnoitia</taxon>
    </lineage>
</organism>
<dbReference type="VEuPathDB" id="ToxoDB:BESB_000040"/>
<feature type="compositionally biased region" description="Polar residues" evidence="1">
    <location>
        <begin position="7"/>
        <end position="17"/>
    </location>
</feature>
<protein>
    <submittedName>
        <fullName evidence="2">Uncharacterized protein</fullName>
    </submittedName>
</protein>
<gene>
    <name evidence="2" type="ORF">BESB_000040</name>
</gene>
<dbReference type="GeneID" id="40305067"/>
<feature type="region of interest" description="Disordered" evidence="1">
    <location>
        <begin position="884"/>
        <end position="922"/>
    </location>
</feature>
<feature type="compositionally biased region" description="Basic and acidic residues" evidence="1">
    <location>
        <begin position="441"/>
        <end position="455"/>
    </location>
</feature>
<feature type="compositionally biased region" description="Basic and acidic residues" evidence="1">
    <location>
        <begin position="1127"/>
        <end position="1144"/>
    </location>
</feature>
<feature type="compositionally biased region" description="Basic residues" evidence="1">
    <location>
        <begin position="176"/>
        <end position="194"/>
    </location>
</feature>
<feature type="compositionally biased region" description="Low complexity" evidence="1">
    <location>
        <begin position="480"/>
        <end position="493"/>
    </location>
</feature>
<feature type="compositionally biased region" description="Basic residues" evidence="1">
    <location>
        <begin position="375"/>
        <end position="385"/>
    </location>
</feature>
<evidence type="ECO:0000256" key="1">
    <source>
        <dbReference type="SAM" id="MobiDB-lite"/>
    </source>
</evidence>
<feature type="compositionally biased region" description="Acidic residues" evidence="1">
    <location>
        <begin position="397"/>
        <end position="409"/>
    </location>
</feature>
<feature type="region of interest" description="Disordered" evidence="1">
    <location>
        <begin position="628"/>
        <end position="710"/>
    </location>
</feature>
<feature type="region of interest" description="Disordered" evidence="1">
    <location>
        <begin position="1"/>
        <end position="503"/>
    </location>
</feature>
<name>A0A2A9MPE4_BESBE</name>
<feature type="compositionally biased region" description="Polar residues" evidence="1">
    <location>
        <begin position="556"/>
        <end position="567"/>
    </location>
</feature>
<feature type="compositionally biased region" description="Low complexity" evidence="1">
    <location>
        <begin position="288"/>
        <end position="297"/>
    </location>
</feature>
<dbReference type="AlphaFoldDB" id="A0A2A9MPE4"/>
<dbReference type="KEGG" id="bbes:BESB_000040"/>
<feature type="region of interest" description="Disordered" evidence="1">
    <location>
        <begin position="518"/>
        <end position="614"/>
    </location>
</feature>
<feature type="compositionally biased region" description="Basic residues" evidence="1">
    <location>
        <begin position="902"/>
        <end position="914"/>
    </location>
</feature>
<feature type="compositionally biased region" description="Low complexity" evidence="1">
    <location>
        <begin position="264"/>
        <end position="276"/>
    </location>
</feature>
<dbReference type="RefSeq" id="XP_029221671.1">
    <property type="nucleotide sequence ID" value="XM_029358759.1"/>
</dbReference>
<feature type="compositionally biased region" description="Basic and acidic residues" evidence="1">
    <location>
        <begin position="138"/>
        <end position="148"/>
    </location>
</feature>
<dbReference type="Proteomes" id="UP000224006">
    <property type="component" value="Chromosome I"/>
</dbReference>
<dbReference type="EMBL" id="NWUJ01000001">
    <property type="protein sequence ID" value="PFH37662.1"/>
    <property type="molecule type" value="Genomic_DNA"/>
</dbReference>
<comment type="caution">
    <text evidence="2">The sequence shown here is derived from an EMBL/GenBank/DDBJ whole genome shotgun (WGS) entry which is preliminary data.</text>
</comment>